<keyword evidence="7" id="KW-0282">Flagellum</keyword>
<dbReference type="Pfam" id="PF00700">
    <property type="entry name" value="Flagellin_C"/>
    <property type="match status" value="1"/>
</dbReference>
<evidence type="ECO:0000256" key="3">
    <source>
        <dbReference type="ARBA" id="ARBA00023143"/>
    </source>
</evidence>
<keyword evidence="7" id="KW-0966">Cell projection</keyword>
<feature type="domain" description="Flagellin N-terminal" evidence="5">
    <location>
        <begin position="5"/>
        <end position="140"/>
    </location>
</feature>
<dbReference type="InterPro" id="IPR001029">
    <property type="entry name" value="Flagellin_N"/>
</dbReference>
<dbReference type="SUPFAM" id="SSF64518">
    <property type="entry name" value="Phase 1 flagellin"/>
    <property type="match status" value="1"/>
</dbReference>
<dbReference type="EMBL" id="LR699120">
    <property type="protein sequence ID" value="VVC77090.1"/>
    <property type="molecule type" value="Genomic_DNA"/>
</dbReference>
<dbReference type="RefSeq" id="WP_148340487.1">
    <property type="nucleotide sequence ID" value="NZ_LR699120.1"/>
</dbReference>
<dbReference type="PANTHER" id="PTHR42792:SF2">
    <property type="entry name" value="FLAGELLIN"/>
    <property type="match status" value="1"/>
</dbReference>
<evidence type="ECO:0000256" key="4">
    <source>
        <dbReference type="RuleBase" id="RU362073"/>
    </source>
</evidence>
<evidence type="ECO:0000313" key="7">
    <source>
        <dbReference type="EMBL" id="VVC77090.1"/>
    </source>
</evidence>
<dbReference type="OrthoDB" id="9796789at2"/>
<dbReference type="PANTHER" id="PTHR42792">
    <property type="entry name" value="FLAGELLIN"/>
    <property type="match status" value="1"/>
</dbReference>
<keyword evidence="7" id="KW-0969">Cilium</keyword>
<reference evidence="7 8" key="1">
    <citation type="submission" date="2019-08" db="EMBL/GenBank/DDBJ databases">
        <authorList>
            <person name="Guy L."/>
        </authorList>
    </citation>
    <scope>NUCLEOTIDE SEQUENCE [LARGE SCALE GENOMIC DNA]</scope>
    <source>
        <strain evidence="7 8">SGT-108</strain>
    </source>
</reference>
<dbReference type="Pfam" id="PF00669">
    <property type="entry name" value="Flagellin_N"/>
    <property type="match status" value="1"/>
</dbReference>
<dbReference type="AlphaFoldDB" id="A0A5E4PJ94"/>
<dbReference type="GO" id="GO:0005198">
    <property type="term" value="F:structural molecule activity"/>
    <property type="evidence" value="ECO:0007669"/>
    <property type="project" value="UniProtKB-UniRule"/>
</dbReference>
<keyword evidence="3 4" id="KW-0975">Bacterial flagellum</keyword>
<dbReference type="PRINTS" id="PR00207">
    <property type="entry name" value="FLAGELLIN"/>
</dbReference>
<sequence>MALIINTNVSSLFAQQYLAQNQTNLSNTLQRLSSGKRINNASDDPAGLAIASTMLANVNGLNVGSRNGQDGVNLVATAAGAMQVILNDLQTMNQLAVQAANGTNGSQDRANLDAQYQALLSEIGRITTQTNFNNVSILGGGSISIQIGSGNTSNDQITVNLTNTSTGSAGLNIAGTDLTSATNASTAIGSLNLAIAALTTGLATIGADSANLQAAIQSNNAYATNLTAAQSAIMDADYAAESANMAKFTILSQSDVAMLSQANSAPSLVLQLLRQ</sequence>
<evidence type="ECO:0000256" key="2">
    <source>
        <dbReference type="ARBA" id="ARBA00022525"/>
    </source>
</evidence>
<dbReference type="Gene3D" id="6.10.280.190">
    <property type="match status" value="1"/>
</dbReference>
<comment type="subcellular location">
    <subcellularLocation>
        <location evidence="4">Secreted</location>
    </subcellularLocation>
    <subcellularLocation>
        <location evidence="4">Bacterial flagellum</location>
    </subcellularLocation>
</comment>
<accession>A0A5E4PJ94</accession>
<dbReference type="Proteomes" id="UP000324194">
    <property type="component" value="Chromosome 2"/>
</dbReference>
<feature type="domain" description="Flagellin C-terminal" evidence="6">
    <location>
        <begin position="192"/>
        <end position="273"/>
    </location>
</feature>
<keyword evidence="8" id="KW-1185">Reference proteome</keyword>
<name>A0A5E4PJ94_9COXI</name>
<dbReference type="InterPro" id="IPR001492">
    <property type="entry name" value="Flagellin"/>
</dbReference>
<dbReference type="GO" id="GO:0005576">
    <property type="term" value="C:extracellular region"/>
    <property type="evidence" value="ECO:0007669"/>
    <property type="project" value="UniProtKB-SubCell"/>
</dbReference>
<proteinExistence type="inferred from homology"/>
<comment type="similarity">
    <text evidence="1 4">Belongs to the bacterial flagellin family.</text>
</comment>
<gene>
    <name evidence="7" type="primary">hag</name>
    <name evidence="7" type="ORF">AQUSIP_24170</name>
</gene>
<evidence type="ECO:0000259" key="6">
    <source>
        <dbReference type="Pfam" id="PF00700"/>
    </source>
</evidence>
<protein>
    <recommendedName>
        <fullName evidence="4">Flagellin</fullName>
    </recommendedName>
</protein>
<evidence type="ECO:0000313" key="8">
    <source>
        <dbReference type="Proteomes" id="UP000324194"/>
    </source>
</evidence>
<dbReference type="InterPro" id="IPR042187">
    <property type="entry name" value="Flagellin_C_sub2"/>
</dbReference>
<organism evidence="7 8">
    <name type="scientific">Aquicella siphonis</name>
    <dbReference type="NCBI Taxonomy" id="254247"/>
    <lineage>
        <taxon>Bacteria</taxon>
        <taxon>Pseudomonadati</taxon>
        <taxon>Pseudomonadota</taxon>
        <taxon>Gammaproteobacteria</taxon>
        <taxon>Legionellales</taxon>
        <taxon>Coxiellaceae</taxon>
        <taxon>Aquicella</taxon>
    </lineage>
</organism>
<comment type="function">
    <text evidence="4">Flagellin is the subunit protein which polymerizes to form the filaments of bacterial flagella.</text>
</comment>
<evidence type="ECO:0000259" key="5">
    <source>
        <dbReference type="Pfam" id="PF00669"/>
    </source>
</evidence>
<evidence type="ECO:0000256" key="1">
    <source>
        <dbReference type="ARBA" id="ARBA00005709"/>
    </source>
</evidence>
<keyword evidence="2 4" id="KW-0964">Secreted</keyword>
<dbReference type="Gene3D" id="6.10.10.10">
    <property type="entry name" value="Flagellar export chaperone, C-terminal domain"/>
    <property type="match status" value="1"/>
</dbReference>
<dbReference type="GO" id="GO:0009288">
    <property type="term" value="C:bacterial-type flagellum"/>
    <property type="evidence" value="ECO:0007669"/>
    <property type="project" value="UniProtKB-SubCell"/>
</dbReference>
<dbReference type="Gene3D" id="1.20.1330.10">
    <property type="entry name" value="f41 fragment of flagellin, N-terminal domain"/>
    <property type="match status" value="1"/>
</dbReference>
<dbReference type="KEGG" id="asip:AQUSIP_24170"/>
<dbReference type="InterPro" id="IPR046358">
    <property type="entry name" value="Flagellin_C"/>
</dbReference>